<protein>
    <submittedName>
        <fullName evidence="3">Uncharacterized protein LOC108742152</fullName>
    </submittedName>
</protein>
<dbReference type="InterPro" id="IPR000618">
    <property type="entry name" value="Insect_cuticle"/>
</dbReference>
<keyword evidence="2" id="KW-1185">Reference proteome</keyword>
<dbReference type="GeneID" id="108742152"/>
<proteinExistence type="predicted"/>
<dbReference type="InParanoid" id="A0A1W4X9K9"/>
<dbReference type="InterPro" id="IPR050468">
    <property type="entry name" value="Cuticle_Struct_Prot"/>
</dbReference>
<organism evidence="2 3">
    <name type="scientific">Agrilus planipennis</name>
    <name type="common">Emerald ash borer</name>
    <name type="synonym">Agrilus marcopoli</name>
    <dbReference type="NCBI Taxonomy" id="224129"/>
    <lineage>
        <taxon>Eukaryota</taxon>
        <taxon>Metazoa</taxon>
        <taxon>Ecdysozoa</taxon>
        <taxon>Arthropoda</taxon>
        <taxon>Hexapoda</taxon>
        <taxon>Insecta</taxon>
        <taxon>Pterygota</taxon>
        <taxon>Neoptera</taxon>
        <taxon>Endopterygota</taxon>
        <taxon>Coleoptera</taxon>
        <taxon>Polyphaga</taxon>
        <taxon>Elateriformia</taxon>
        <taxon>Buprestoidea</taxon>
        <taxon>Buprestidae</taxon>
        <taxon>Agrilinae</taxon>
        <taxon>Agrilus</taxon>
    </lineage>
</organism>
<reference evidence="3" key="1">
    <citation type="submission" date="2025-08" db="UniProtKB">
        <authorList>
            <consortium name="RefSeq"/>
        </authorList>
    </citation>
    <scope>IDENTIFICATION</scope>
    <source>
        <tissue evidence="3">Entire body</tissue>
    </source>
</reference>
<dbReference type="KEGG" id="apln:108742152"/>
<dbReference type="OrthoDB" id="6631236at2759"/>
<dbReference type="RefSeq" id="XP_018332719.1">
    <property type="nucleotide sequence ID" value="XM_018477217.1"/>
</dbReference>
<dbReference type="STRING" id="224129.A0A1W4X9K9"/>
<accession>A0A1W4X9K9</accession>
<sequence length="644" mass="73230">MDIVIRKKQWFISIMIFYWSVSVVFTKEKSQSDKDLTEAESSRSKLEIVKQIKKINDDGSYTIGYEADDGSFKIESRDVLGNIKGTYGFVDENGEIKRVTYSTKNESDTKYTAPTVVQRIPKTNRTYVSLLRKQEKQQPVTTTPSVIQSIPRRRFVFPTQSSTTSPKPTTSSTKEVNVVYAHSISKDQELKLERQLSKPAVEEIPSTETTLQKHTLETSLSEADSTIKPVTEEPEIHGNSLRRQLFQDRRPEFDTRQLTIQQSTDLSDIYTGSKTTGTPRPPLFTTTARSRSIPILSTTARALNATPFVIKHAQTTSSTRNQFVIPEYPQEQTTTESISSNEEFRTQVPVQGLPTPPYLQSHQRLAAIQHPSNGELILVPAGHPLLSQYTNNNNRPSGFISSNEERSDTQNHYQTQLRNGQNVQVFQPSPLIRAIPIDDNRITSEPNVIYGTLIPVNHRAPPLRVTHTEHELQMQIDEIEPPVSVNDFQKILDQLTIRQRKLEMVNSLVSSHIQDPLTRSSMILIPQRVPFQPIPYRQREYNPNIPIRTDQAYSQSKRMVVDRDGSEEKFLPPLVREMLLLKMLKLAINPYLPLEADTEAQYSATSNPTIIKTGGQRNVEILGEEVDETDDSRTYRRSSRSVLN</sequence>
<evidence type="ECO:0000313" key="2">
    <source>
        <dbReference type="Proteomes" id="UP000192223"/>
    </source>
</evidence>
<gene>
    <name evidence="3" type="primary">LOC108742152</name>
</gene>
<keyword evidence="1" id="KW-0193">Cuticle</keyword>
<dbReference type="Proteomes" id="UP000192223">
    <property type="component" value="Unplaced"/>
</dbReference>
<evidence type="ECO:0000313" key="3">
    <source>
        <dbReference type="RefSeq" id="XP_018332719.1"/>
    </source>
</evidence>
<dbReference type="PANTHER" id="PTHR10380:SF209">
    <property type="match status" value="1"/>
</dbReference>
<dbReference type="Pfam" id="PF00379">
    <property type="entry name" value="Chitin_bind_4"/>
    <property type="match status" value="1"/>
</dbReference>
<dbReference type="GO" id="GO:0062129">
    <property type="term" value="C:chitin-based extracellular matrix"/>
    <property type="evidence" value="ECO:0007669"/>
    <property type="project" value="TreeGrafter"/>
</dbReference>
<dbReference type="PANTHER" id="PTHR10380">
    <property type="entry name" value="CUTICLE PROTEIN"/>
    <property type="match status" value="1"/>
</dbReference>
<dbReference type="PROSITE" id="PS51155">
    <property type="entry name" value="CHIT_BIND_RR_2"/>
    <property type="match status" value="1"/>
</dbReference>
<dbReference type="AlphaFoldDB" id="A0A1W4X9K9"/>
<evidence type="ECO:0000256" key="1">
    <source>
        <dbReference type="PROSITE-ProRule" id="PRU00497"/>
    </source>
</evidence>
<dbReference type="GO" id="GO:0008010">
    <property type="term" value="F:structural constituent of chitin-based larval cuticle"/>
    <property type="evidence" value="ECO:0007669"/>
    <property type="project" value="TreeGrafter"/>
</dbReference>
<name>A0A1W4X9K9_AGRPL</name>